<dbReference type="SUPFAM" id="SSF143422">
    <property type="entry name" value="Transposase IS200-like"/>
    <property type="match status" value="1"/>
</dbReference>
<dbReference type="Proteomes" id="UP001595665">
    <property type="component" value="Unassembled WGS sequence"/>
</dbReference>
<dbReference type="PANTHER" id="PTHR36966:SF1">
    <property type="entry name" value="REP-ASSOCIATED TYROSINE TRANSPOSASE"/>
    <property type="match status" value="1"/>
</dbReference>
<dbReference type="EMBL" id="JBHRVV010000001">
    <property type="protein sequence ID" value="MFC3460385.1"/>
    <property type="molecule type" value="Genomic_DNA"/>
</dbReference>
<proteinExistence type="predicted"/>
<keyword evidence="3" id="KW-1185">Reference proteome</keyword>
<evidence type="ECO:0000313" key="3">
    <source>
        <dbReference type="Proteomes" id="UP001595665"/>
    </source>
</evidence>
<dbReference type="Pfam" id="PF01797">
    <property type="entry name" value="Y1_Tnp"/>
    <property type="match status" value="1"/>
</dbReference>
<dbReference type="InterPro" id="IPR002686">
    <property type="entry name" value="Transposase_17"/>
</dbReference>
<reference evidence="3" key="1">
    <citation type="journal article" date="2019" name="Int. J. Syst. Evol. Microbiol.">
        <title>The Global Catalogue of Microorganisms (GCM) 10K type strain sequencing project: providing services to taxonomists for standard genome sequencing and annotation.</title>
        <authorList>
            <consortium name="The Broad Institute Genomics Platform"/>
            <consortium name="The Broad Institute Genome Sequencing Center for Infectious Disease"/>
            <person name="Wu L."/>
            <person name="Ma J."/>
        </authorList>
    </citation>
    <scope>NUCLEOTIDE SEQUENCE [LARGE SCALE GENOMIC DNA]</scope>
    <source>
        <strain evidence="3">CCM 7480</strain>
    </source>
</reference>
<sequence length="179" mass="21691">MSRYRRAYNGHTYFFTLVSFRRRPILCYSPIRNALRSALIEVRQRRPFEIDAWVLMPDHLHCIWTLPSGDTDYSTRWALIKRLVSRSCAHELDDGWRPSTSRIKHRDSIVWQRRFHEHMIRDEWDFERHVDYIHFNPVKHRHANSAATWPFSTFHRYVREGVYPADWGGTAHAARIEWE</sequence>
<dbReference type="NCBIfam" id="NF047646">
    <property type="entry name" value="REP_Tyr_transpos"/>
    <property type="match status" value="1"/>
</dbReference>
<evidence type="ECO:0000313" key="2">
    <source>
        <dbReference type="EMBL" id="MFC3460385.1"/>
    </source>
</evidence>
<protein>
    <submittedName>
        <fullName evidence="2">Transposase</fullName>
    </submittedName>
</protein>
<dbReference type="Gene3D" id="3.30.70.1290">
    <property type="entry name" value="Transposase IS200-like"/>
    <property type="match status" value="1"/>
</dbReference>
<gene>
    <name evidence="2" type="ORF">ACFOPH_19300</name>
</gene>
<dbReference type="PANTHER" id="PTHR36966">
    <property type="entry name" value="REP-ASSOCIATED TYROSINE TRANSPOSASE"/>
    <property type="match status" value="1"/>
</dbReference>
<evidence type="ECO:0000259" key="1">
    <source>
        <dbReference type="SMART" id="SM01321"/>
    </source>
</evidence>
<name>A0ABV7PMB6_9BURK</name>
<comment type="caution">
    <text evidence="2">The sequence shown here is derived from an EMBL/GenBank/DDBJ whole genome shotgun (WGS) entry which is preliminary data.</text>
</comment>
<dbReference type="RefSeq" id="WP_312547367.1">
    <property type="nucleotide sequence ID" value="NZ_JBHRVV010000001.1"/>
</dbReference>
<accession>A0ABV7PMB6</accession>
<dbReference type="SMART" id="SM01321">
    <property type="entry name" value="Y1_Tnp"/>
    <property type="match status" value="1"/>
</dbReference>
<feature type="domain" description="Transposase IS200-like" evidence="1">
    <location>
        <begin position="8"/>
        <end position="136"/>
    </location>
</feature>
<dbReference type="InterPro" id="IPR052715">
    <property type="entry name" value="RAYT_transposase"/>
</dbReference>
<organism evidence="2 3">
    <name type="scientific">Massilia haematophila</name>
    <dbReference type="NCBI Taxonomy" id="457923"/>
    <lineage>
        <taxon>Bacteria</taxon>
        <taxon>Pseudomonadati</taxon>
        <taxon>Pseudomonadota</taxon>
        <taxon>Betaproteobacteria</taxon>
        <taxon>Burkholderiales</taxon>
        <taxon>Oxalobacteraceae</taxon>
        <taxon>Telluria group</taxon>
        <taxon>Massilia</taxon>
    </lineage>
</organism>
<dbReference type="InterPro" id="IPR036515">
    <property type="entry name" value="Transposase_17_sf"/>
</dbReference>